<evidence type="ECO:0000313" key="3">
    <source>
        <dbReference type="Proteomes" id="UP000663825"/>
    </source>
</evidence>
<keyword evidence="4" id="KW-1185">Reference proteome</keyword>
<proteinExistence type="predicted"/>
<evidence type="ECO:0000313" key="1">
    <source>
        <dbReference type="EMBL" id="CAF3148048.1"/>
    </source>
</evidence>
<protein>
    <recommendedName>
        <fullName evidence="5">F-box domain-containing protein</fullName>
    </recommendedName>
</protein>
<sequence>MALITRFGDLSDLVLIELFSYLSSIDILWGFTHLNYRLTTLITERGFFYHINLSLARYHQFNTILRFLPLNDILSISIDNDASPLQLTCWPYMPRLRTLRIISVYDYDDLLPFAILHAATLTHIIVNSNERLVPDGVTIHVVYPLGDLNKLMRDVLLIHLLSLRSLDFGFHYNLMRWPIAVHAPLTYLLLPLVSMDDLIRIMATQQLSSTLRQLHVSIANHRDRKHCAMPTFNSLLPMVNLHTFTFFQKFYSRLRIEWTYFEMLMSSNVMPALRRASLSIFINMNEINRISSSTFFTEHRHVDVHFVFSLINCPQYIEMTQYIPRGNRFHRREIVGATLVVNDTYMMSKPIMNPDHFSYGRQYCHHMWYTLPWAFDEFFHENMPENWITQIRVFEIPQKVTTSYTSFLRSLDVFRENVSPSLYSLPHVVSYDRIETYHLAYYTTSIPKYLSSLRNITLVNSIDCLTYCYSFPTTIRSIRIHILFKSHNYKMSDWSALMYSLSTLRQLSSLNIFMYDLPTTVDIDNCQFIAKAALNVINFALCFRSKGGTSSKEFEAVFKYHPKFVKTLCDSIILLCRDKQPYYSIENDGFGLKTWF</sequence>
<dbReference type="Proteomes" id="UP000663873">
    <property type="component" value="Unassembled WGS sequence"/>
</dbReference>
<dbReference type="EMBL" id="CAJNXB010001229">
    <property type="protein sequence ID" value="CAF3148048.1"/>
    <property type="molecule type" value="Genomic_DNA"/>
</dbReference>
<dbReference type="EMBL" id="CAJOBP010000064">
    <property type="protein sequence ID" value="CAF4114079.1"/>
    <property type="molecule type" value="Genomic_DNA"/>
</dbReference>
<reference evidence="1" key="1">
    <citation type="submission" date="2021-02" db="EMBL/GenBank/DDBJ databases">
        <authorList>
            <person name="Nowell W R."/>
        </authorList>
    </citation>
    <scope>NUCLEOTIDE SEQUENCE</scope>
</reference>
<name>A0A817P4U0_9BILA</name>
<gene>
    <name evidence="1" type="ORF">TIS948_LOCUS9544</name>
    <name evidence="2" type="ORF">UJA718_LOCUS1114</name>
</gene>
<evidence type="ECO:0000313" key="4">
    <source>
        <dbReference type="Proteomes" id="UP000663873"/>
    </source>
</evidence>
<dbReference type="AlphaFoldDB" id="A0A817P4U0"/>
<evidence type="ECO:0008006" key="5">
    <source>
        <dbReference type="Google" id="ProtNLM"/>
    </source>
</evidence>
<comment type="caution">
    <text evidence="1">The sequence shown here is derived from an EMBL/GenBank/DDBJ whole genome shotgun (WGS) entry which is preliminary data.</text>
</comment>
<evidence type="ECO:0000313" key="2">
    <source>
        <dbReference type="EMBL" id="CAF4114079.1"/>
    </source>
</evidence>
<accession>A0A817P4U0</accession>
<organism evidence="1 3">
    <name type="scientific">Rotaria socialis</name>
    <dbReference type="NCBI Taxonomy" id="392032"/>
    <lineage>
        <taxon>Eukaryota</taxon>
        <taxon>Metazoa</taxon>
        <taxon>Spiralia</taxon>
        <taxon>Gnathifera</taxon>
        <taxon>Rotifera</taxon>
        <taxon>Eurotatoria</taxon>
        <taxon>Bdelloidea</taxon>
        <taxon>Philodinida</taxon>
        <taxon>Philodinidae</taxon>
        <taxon>Rotaria</taxon>
    </lineage>
</organism>
<dbReference type="Proteomes" id="UP000663825">
    <property type="component" value="Unassembled WGS sequence"/>
</dbReference>
<dbReference type="OrthoDB" id="10036523at2759"/>